<dbReference type="AlphaFoldDB" id="A0A821X2Z1"/>
<accession>A0A821X2Z1</accession>
<feature type="region of interest" description="Disordered" evidence="1">
    <location>
        <begin position="336"/>
        <end position="370"/>
    </location>
</feature>
<evidence type="ECO:0000256" key="1">
    <source>
        <dbReference type="SAM" id="MobiDB-lite"/>
    </source>
</evidence>
<reference evidence="2" key="1">
    <citation type="submission" date="2021-02" db="EMBL/GenBank/DDBJ databases">
        <authorList>
            <person name="Steward A R."/>
        </authorList>
    </citation>
    <scope>NUCLEOTIDE SEQUENCE</scope>
</reference>
<comment type="caution">
    <text evidence="2">The sequence shown here is derived from an EMBL/GenBank/DDBJ whole genome shotgun (WGS) entry which is preliminary data.</text>
</comment>
<protein>
    <submittedName>
        <fullName evidence="2">Uncharacterized protein</fullName>
    </submittedName>
</protein>
<name>A0A821X2Z1_9NEOP</name>
<dbReference type="EMBL" id="CAJOBZ010000064">
    <property type="protein sequence ID" value="CAF4935321.1"/>
    <property type="molecule type" value="Genomic_DNA"/>
</dbReference>
<sequence>MKTFSWFFRESGRGKRTADGVGTTCKRTADGIVATINTHNKALLMTEKRVHKLRANCFYELMNKYQENSLSFCFDLQKVQVLPKTTIQDAYYSRQISLYNFCVVDVQAKNTIFYSWIELKSGRGAVEICSALYSFLIELDIPDHFGDDWMTVPELEWYNRVINDSRSNVREVNENCEHRDDDNESCQCLEQDIAFNNRTTVGPAAENLNSELSYEYVIPMCLTSSQNTLLTNQTKILEQLNSIQNVQTTTIQKIASLSVQLDHAMVQINNLSQNLQVTPLSACKSSPSNTAFYIKPFETVQQLDELELELSNSANRQQKKAIVLCYFRWWQSVEEKDHERRNDYETSENVDSNIDENENTEEEDEDHERD</sequence>
<evidence type="ECO:0000313" key="2">
    <source>
        <dbReference type="EMBL" id="CAF4935321.1"/>
    </source>
</evidence>
<evidence type="ECO:0000313" key="3">
    <source>
        <dbReference type="Proteomes" id="UP000663880"/>
    </source>
</evidence>
<dbReference type="Proteomes" id="UP000663880">
    <property type="component" value="Unassembled WGS sequence"/>
</dbReference>
<organism evidence="2 3">
    <name type="scientific">Pieris macdunnoughi</name>
    <dbReference type="NCBI Taxonomy" id="345717"/>
    <lineage>
        <taxon>Eukaryota</taxon>
        <taxon>Metazoa</taxon>
        <taxon>Ecdysozoa</taxon>
        <taxon>Arthropoda</taxon>
        <taxon>Hexapoda</taxon>
        <taxon>Insecta</taxon>
        <taxon>Pterygota</taxon>
        <taxon>Neoptera</taxon>
        <taxon>Endopterygota</taxon>
        <taxon>Lepidoptera</taxon>
        <taxon>Glossata</taxon>
        <taxon>Ditrysia</taxon>
        <taxon>Papilionoidea</taxon>
        <taxon>Pieridae</taxon>
        <taxon>Pierinae</taxon>
        <taxon>Pieris</taxon>
    </lineage>
</organism>
<proteinExistence type="predicted"/>
<feature type="compositionally biased region" description="Acidic residues" evidence="1">
    <location>
        <begin position="345"/>
        <end position="370"/>
    </location>
</feature>
<keyword evidence="3" id="KW-1185">Reference proteome</keyword>
<dbReference type="OrthoDB" id="7736237at2759"/>
<gene>
    <name evidence="2" type="ORF">PMACD_LOCUS14212</name>
</gene>